<keyword evidence="3" id="KW-1185">Reference proteome</keyword>
<dbReference type="EMBL" id="MU005764">
    <property type="protein sequence ID" value="KAF2714312.1"/>
    <property type="molecule type" value="Genomic_DNA"/>
</dbReference>
<protein>
    <recommendedName>
        <fullName evidence="4">Phosphodiester glycosidase domain-containing protein</fullName>
    </recommendedName>
</protein>
<feature type="region of interest" description="Disordered" evidence="1">
    <location>
        <begin position="54"/>
        <end position="118"/>
    </location>
</feature>
<reference evidence="2" key="1">
    <citation type="journal article" date="2020" name="Stud. Mycol.">
        <title>101 Dothideomycetes genomes: a test case for predicting lifestyles and emergence of pathogens.</title>
        <authorList>
            <person name="Haridas S."/>
            <person name="Albert R."/>
            <person name="Binder M."/>
            <person name="Bloem J."/>
            <person name="Labutti K."/>
            <person name="Salamov A."/>
            <person name="Andreopoulos B."/>
            <person name="Baker S."/>
            <person name="Barry K."/>
            <person name="Bills G."/>
            <person name="Bluhm B."/>
            <person name="Cannon C."/>
            <person name="Castanera R."/>
            <person name="Culley D."/>
            <person name="Daum C."/>
            <person name="Ezra D."/>
            <person name="Gonzalez J."/>
            <person name="Henrissat B."/>
            <person name="Kuo A."/>
            <person name="Liang C."/>
            <person name="Lipzen A."/>
            <person name="Lutzoni F."/>
            <person name="Magnuson J."/>
            <person name="Mondo S."/>
            <person name="Nolan M."/>
            <person name="Ohm R."/>
            <person name="Pangilinan J."/>
            <person name="Park H.-J."/>
            <person name="Ramirez L."/>
            <person name="Alfaro M."/>
            <person name="Sun H."/>
            <person name="Tritt A."/>
            <person name="Yoshinaga Y."/>
            <person name="Zwiers L.-H."/>
            <person name="Turgeon B."/>
            <person name="Goodwin S."/>
            <person name="Spatafora J."/>
            <person name="Crous P."/>
            <person name="Grigoriev I."/>
        </authorList>
    </citation>
    <scope>NUCLEOTIDE SEQUENCE</scope>
    <source>
        <strain evidence="2">CBS 279.74</strain>
    </source>
</reference>
<dbReference type="Proteomes" id="UP000799428">
    <property type="component" value="Unassembled WGS sequence"/>
</dbReference>
<feature type="compositionally biased region" description="Basic and acidic residues" evidence="1">
    <location>
        <begin position="66"/>
        <end position="90"/>
    </location>
</feature>
<evidence type="ECO:0000256" key="1">
    <source>
        <dbReference type="SAM" id="MobiDB-lite"/>
    </source>
</evidence>
<gene>
    <name evidence="2" type="ORF">K504DRAFT_496246</name>
</gene>
<organism evidence="2 3">
    <name type="scientific">Pleomassaria siparia CBS 279.74</name>
    <dbReference type="NCBI Taxonomy" id="1314801"/>
    <lineage>
        <taxon>Eukaryota</taxon>
        <taxon>Fungi</taxon>
        <taxon>Dikarya</taxon>
        <taxon>Ascomycota</taxon>
        <taxon>Pezizomycotina</taxon>
        <taxon>Dothideomycetes</taxon>
        <taxon>Pleosporomycetidae</taxon>
        <taxon>Pleosporales</taxon>
        <taxon>Pleomassariaceae</taxon>
        <taxon>Pleomassaria</taxon>
    </lineage>
</organism>
<sequence length="426" mass="47196">MNALFYDIAGCVDRLSRIVDQCCTTQRTQGGTVLTGGALYEIYVADRVDKVQEGHLSEKDDQDSTLEVRRVRRSKTDKSTNKDTKSKKPQQDCGKTNGKGQARKNGKDKKKGKKTIRDVLDDFVPQSPSSSEAGISCSLPDITKFYKEQELEQNRVIHYRFQKRTGWSDAVTAERVLAVLEKMKVDGKFDVIKMEKAATFCVGKSNGGTNPHDEAKKQGQYILANGGFFIMLTTTNMQSDVGGDPLDAKAYAYYSVGPASSTQNNVSIPPSQKEYYRKLQGDDGSFLWSGPKLESRLDLSQPELKYKGVYRRIPGGVATAKSPNERLVTAKLADGTKFLFAYTSDRNGGVNLNLMRELIKIFLENYEQVNIRSATQVLNLDGGGSIYVSWNKGGEEYVIAAGNIHGQTPETVPRPRTVTTMVKFSV</sequence>
<accession>A0A6G1KPA9</accession>
<evidence type="ECO:0008006" key="4">
    <source>
        <dbReference type="Google" id="ProtNLM"/>
    </source>
</evidence>
<proteinExistence type="predicted"/>
<dbReference type="OrthoDB" id="5188439at2759"/>
<evidence type="ECO:0000313" key="3">
    <source>
        <dbReference type="Proteomes" id="UP000799428"/>
    </source>
</evidence>
<name>A0A6G1KPA9_9PLEO</name>
<feature type="compositionally biased region" description="Basic residues" evidence="1">
    <location>
        <begin position="101"/>
        <end position="114"/>
    </location>
</feature>
<evidence type="ECO:0000313" key="2">
    <source>
        <dbReference type="EMBL" id="KAF2714312.1"/>
    </source>
</evidence>
<dbReference type="AlphaFoldDB" id="A0A6G1KPA9"/>